<dbReference type="CDD" id="cd00093">
    <property type="entry name" value="HTH_XRE"/>
    <property type="match status" value="1"/>
</dbReference>
<name>D7BN31_ARCHD</name>
<dbReference type="AlphaFoldDB" id="D7BN31"/>
<dbReference type="InterPro" id="IPR001387">
    <property type="entry name" value="Cro/C1-type_HTH"/>
</dbReference>
<feature type="compositionally biased region" description="Basic and acidic residues" evidence="1">
    <location>
        <begin position="85"/>
        <end position="97"/>
    </location>
</feature>
<dbReference type="HOGENOM" id="CLU_165920_0_0_11"/>
<dbReference type="EMBL" id="CP002045">
    <property type="protein sequence ID" value="ADH92330.1"/>
    <property type="molecule type" value="Genomic_DNA"/>
</dbReference>
<dbReference type="Proteomes" id="UP000000376">
    <property type="component" value="Chromosome"/>
</dbReference>
<dbReference type="SUPFAM" id="SSF47413">
    <property type="entry name" value="lambda repressor-like DNA-binding domains"/>
    <property type="match status" value="1"/>
</dbReference>
<evidence type="ECO:0000259" key="2">
    <source>
        <dbReference type="PROSITE" id="PS50943"/>
    </source>
</evidence>
<evidence type="ECO:0000256" key="1">
    <source>
        <dbReference type="SAM" id="MobiDB-lite"/>
    </source>
</evidence>
<reference evidence="3 4" key="1">
    <citation type="journal article" date="2010" name="Stand. Genomic Sci.">
        <title>Complete genome sequence of Arcanobacterium haemolyticum type strain (11018).</title>
        <authorList>
            <person name="Yasawong M."/>
            <person name="Teshima H."/>
            <person name="Lapidus A."/>
            <person name="Nolan M."/>
            <person name="Lucas S."/>
            <person name="Glavina Del Rio T."/>
            <person name="Tice H."/>
            <person name="Cheng J."/>
            <person name="Bruce D."/>
            <person name="Detter C."/>
            <person name="Tapia R."/>
            <person name="Han C."/>
            <person name="Goodwin L."/>
            <person name="Pitluck S."/>
            <person name="Liolios K."/>
            <person name="Ivanova N."/>
            <person name="Mavromatis K."/>
            <person name="Mikhailova N."/>
            <person name="Pati A."/>
            <person name="Chen A."/>
            <person name="Palaniappan K."/>
            <person name="Land M."/>
            <person name="Hauser L."/>
            <person name="Chang Y."/>
            <person name="Jeffries C."/>
            <person name="Rohde M."/>
            <person name="Sikorski J."/>
            <person name="Pukall R."/>
            <person name="Goker M."/>
            <person name="Woyke T."/>
            <person name="Bristow J."/>
            <person name="Eisen J."/>
            <person name="Markowitz V."/>
            <person name="Hugenholtz P."/>
            <person name="Kyrpides N."/>
            <person name="Klenk H."/>
        </authorList>
    </citation>
    <scope>NUCLEOTIDE SEQUENCE [LARGE SCALE GENOMIC DNA]</scope>
    <source>
        <strain evidence="4">ATCC 9345 / DSM 20595 / CCUG 17215 / LMG 16163 / NBRC 15585 / NCTC 8452 / 11018</strain>
    </source>
</reference>
<dbReference type="Pfam" id="PF13443">
    <property type="entry name" value="HTH_26"/>
    <property type="match status" value="1"/>
</dbReference>
<dbReference type="KEGG" id="ahe:Arch_0591"/>
<dbReference type="eggNOG" id="ENOG5030SAY">
    <property type="taxonomic scope" value="Bacteria"/>
</dbReference>
<dbReference type="OrthoDB" id="3267729at2"/>
<keyword evidence="4" id="KW-1185">Reference proteome</keyword>
<dbReference type="STRING" id="644284.Arch_0591"/>
<protein>
    <submittedName>
        <fullName evidence="3">Transcriptional regulator, XRE family</fullName>
    </submittedName>
</protein>
<dbReference type="SMART" id="SM00530">
    <property type="entry name" value="HTH_XRE"/>
    <property type="match status" value="1"/>
</dbReference>
<proteinExistence type="predicted"/>
<sequence length="120" mass="13011">MTIIIDSYMEQMTTNQIIGERVLAWLRRRNVMQRDLAKKLGLTGAAVSGKIAGRTAWSAEDLVKTAAFLDVSIADLLPEETVEIEKAKSPDSVESKDSGVVAGTGFEPATSTLLVENEKD</sequence>
<gene>
    <name evidence="3" type="ordered locus">Arch_0591</name>
</gene>
<evidence type="ECO:0000313" key="3">
    <source>
        <dbReference type="EMBL" id="ADH92330.1"/>
    </source>
</evidence>
<dbReference type="PROSITE" id="PS50943">
    <property type="entry name" value="HTH_CROC1"/>
    <property type="match status" value="1"/>
</dbReference>
<feature type="region of interest" description="Disordered" evidence="1">
    <location>
        <begin position="85"/>
        <end position="120"/>
    </location>
</feature>
<feature type="domain" description="HTH cro/C1-type" evidence="2">
    <location>
        <begin position="33"/>
        <end position="76"/>
    </location>
</feature>
<dbReference type="Gene3D" id="1.10.260.40">
    <property type="entry name" value="lambda repressor-like DNA-binding domains"/>
    <property type="match status" value="1"/>
</dbReference>
<organism evidence="3 4">
    <name type="scientific">Arcanobacterium haemolyticum (strain ATCC 9345 / DSM 20595 / CCM 5947 / CCUG 17215 / LMG 16163 / NBRC 15585 / NCTC 8452 / 11018)</name>
    <dbReference type="NCBI Taxonomy" id="644284"/>
    <lineage>
        <taxon>Bacteria</taxon>
        <taxon>Bacillati</taxon>
        <taxon>Actinomycetota</taxon>
        <taxon>Actinomycetes</taxon>
        <taxon>Actinomycetales</taxon>
        <taxon>Actinomycetaceae</taxon>
        <taxon>Arcanobacterium</taxon>
    </lineage>
</organism>
<dbReference type="GO" id="GO:0003677">
    <property type="term" value="F:DNA binding"/>
    <property type="evidence" value="ECO:0007669"/>
    <property type="project" value="InterPro"/>
</dbReference>
<evidence type="ECO:0000313" key="4">
    <source>
        <dbReference type="Proteomes" id="UP000000376"/>
    </source>
</evidence>
<dbReference type="InterPro" id="IPR010982">
    <property type="entry name" value="Lambda_DNA-bd_dom_sf"/>
</dbReference>
<accession>D7BN31</accession>